<dbReference type="PANTHER" id="PTHR11122:SF13">
    <property type="entry name" value="GLUCOSE-6-PHOSPHATE 1-EPIMERASE"/>
    <property type="match status" value="1"/>
</dbReference>
<dbReference type="InterPro" id="IPR014718">
    <property type="entry name" value="GH-type_carb-bd"/>
</dbReference>
<evidence type="ECO:0000313" key="7">
    <source>
        <dbReference type="Proteomes" id="UP000814243"/>
    </source>
</evidence>
<comment type="pathway">
    <text evidence="2">Carbohydrate metabolism; galactose metabolism.</text>
</comment>
<dbReference type="GO" id="GO:0005737">
    <property type="term" value="C:cytoplasm"/>
    <property type="evidence" value="ECO:0007669"/>
    <property type="project" value="TreeGrafter"/>
</dbReference>
<dbReference type="PANTHER" id="PTHR11122">
    <property type="entry name" value="APOSPORY-ASSOCIATED PROTEIN C-RELATED"/>
    <property type="match status" value="1"/>
</dbReference>
<gene>
    <name evidence="6" type="ORF">HF086_015914</name>
</gene>
<dbReference type="GO" id="GO:0004034">
    <property type="term" value="F:aldose 1-epimerase activity"/>
    <property type="evidence" value="ECO:0007669"/>
    <property type="project" value="UniProtKB-EC"/>
</dbReference>
<dbReference type="SUPFAM" id="SSF74650">
    <property type="entry name" value="Galactose mutarotase-like"/>
    <property type="match status" value="1"/>
</dbReference>
<evidence type="ECO:0000313" key="6">
    <source>
        <dbReference type="EMBL" id="KAH9628384.1"/>
    </source>
</evidence>
<evidence type="ECO:0000256" key="4">
    <source>
        <dbReference type="ARBA" id="ARBA00032729"/>
    </source>
</evidence>
<evidence type="ECO:0000256" key="1">
    <source>
        <dbReference type="ARBA" id="ARBA00001712"/>
    </source>
</evidence>
<dbReference type="GO" id="GO:0005975">
    <property type="term" value="P:carbohydrate metabolic process"/>
    <property type="evidence" value="ECO:0007669"/>
    <property type="project" value="InterPro"/>
</dbReference>
<comment type="caution">
    <text evidence="6">The sequence shown here is derived from an EMBL/GenBank/DDBJ whole genome shotgun (WGS) entry which is preliminary data.</text>
</comment>
<dbReference type="Pfam" id="PF01263">
    <property type="entry name" value="Aldose_epim"/>
    <property type="match status" value="1"/>
</dbReference>
<dbReference type="GO" id="GO:0030246">
    <property type="term" value="F:carbohydrate binding"/>
    <property type="evidence" value="ECO:0007669"/>
    <property type="project" value="InterPro"/>
</dbReference>
<evidence type="ECO:0000256" key="3">
    <source>
        <dbReference type="ARBA" id="ARBA00021023"/>
    </source>
</evidence>
<dbReference type="AlphaFoldDB" id="A0A922S8N0"/>
<organism evidence="6 7">
    <name type="scientific">Spodoptera exigua</name>
    <name type="common">Beet armyworm</name>
    <name type="synonym">Noctua fulgens</name>
    <dbReference type="NCBI Taxonomy" id="7107"/>
    <lineage>
        <taxon>Eukaryota</taxon>
        <taxon>Metazoa</taxon>
        <taxon>Ecdysozoa</taxon>
        <taxon>Arthropoda</taxon>
        <taxon>Hexapoda</taxon>
        <taxon>Insecta</taxon>
        <taxon>Pterygota</taxon>
        <taxon>Neoptera</taxon>
        <taxon>Endopterygota</taxon>
        <taxon>Lepidoptera</taxon>
        <taxon>Glossata</taxon>
        <taxon>Ditrysia</taxon>
        <taxon>Noctuoidea</taxon>
        <taxon>Noctuidae</taxon>
        <taxon>Amphipyrinae</taxon>
        <taxon>Spodoptera</taxon>
    </lineage>
</organism>
<dbReference type="InterPro" id="IPR011013">
    <property type="entry name" value="Gal_mutarotase_sf_dom"/>
</dbReference>
<dbReference type="GO" id="GO:0047938">
    <property type="term" value="F:glucose-6-phosphate 1-epimerase activity"/>
    <property type="evidence" value="ECO:0007669"/>
    <property type="project" value="TreeGrafter"/>
</dbReference>
<dbReference type="InterPro" id="IPR008183">
    <property type="entry name" value="Aldose_1/G6P_1-epimerase"/>
</dbReference>
<dbReference type="Gene3D" id="2.70.98.10">
    <property type="match status" value="1"/>
</dbReference>
<dbReference type="Proteomes" id="UP000814243">
    <property type="component" value="Unassembled WGS sequence"/>
</dbReference>
<comment type="function">
    <text evidence="5">Mutarotase that catalyzes the interconversion of beta-D-galactose and alpha-D-galactose during galactose metabolism. Beta-D-galactose is metabolized in the liver into glucose 1-phosphate, the primary metabolic fuel, by the action of four enzymes that constitute the Leloir pathway: GALM, GALK1 (galactokinase), GALT (galactose-1-phosphate uridylyltransferase) and GALE (UDP-galactose-4'-epimerase). Involved in the maintenance of the equilibrium between the beta- and alpha-anomers of galactose, therefore ensuring a sufficient supply of the alpha-anomer for GALK1. Also active on D-glucose although shows a preference for galactose over glucose.</text>
</comment>
<dbReference type="EMBL" id="JACEFF010000914">
    <property type="protein sequence ID" value="KAH9628384.1"/>
    <property type="molecule type" value="Genomic_DNA"/>
</dbReference>
<comment type="catalytic activity">
    <reaction evidence="1">
        <text>alpha-D-galactose = beta-D-galactose</text>
        <dbReference type="Rhea" id="RHEA:28675"/>
        <dbReference type="ChEBI" id="CHEBI:27667"/>
        <dbReference type="ChEBI" id="CHEBI:28061"/>
        <dbReference type="EC" id="5.1.3.3"/>
    </reaction>
    <physiologicalReaction direction="right-to-left" evidence="1">
        <dbReference type="Rhea" id="RHEA:28677"/>
    </physiologicalReaction>
</comment>
<reference evidence="6" key="1">
    <citation type="journal article" date="2021" name="G3 (Bethesda)">
        <title>Genome and transcriptome analysis of the beet armyworm Spodoptera exigua reveals targets for pest control. .</title>
        <authorList>
            <person name="Simon S."/>
            <person name="Breeschoten T."/>
            <person name="Jansen H.J."/>
            <person name="Dirks R.P."/>
            <person name="Schranz M.E."/>
            <person name="Ros V.I.D."/>
        </authorList>
    </citation>
    <scope>NUCLEOTIDE SEQUENCE</scope>
    <source>
        <strain evidence="6">TB_SE_WUR_2020</strain>
    </source>
</reference>
<proteinExistence type="predicted"/>
<evidence type="ECO:0000256" key="5">
    <source>
        <dbReference type="ARBA" id="ARBA00045743"/>
    </source>
</evidence>
<name>A0A922S8N0_SPOEX</name>
<sequence length="122" mass="14057">MLLHTYFKVPDVRRCQITGMHGCMFIDKTREGAVYQETREVVTINEWTDRIYQNTMQEHIITNVVSGRKMRIQKYNFPDTEIPDFGDDEFPNMVCVEAGRVAAPIVLLPGTAFEASQILQVM</sequence>
<accession>A0A922S8N0</accession>
<evidence type="ECO:0000256" key="2">
    <source>
        <dbReference type="ARBA" id="ARBA00004947"/>
    </source>
</evidence>
<protein>
    <recommendedName>
        <fullName evidence="3">Galactose mutarotase</fullName>
    </recommendedName>
    <alternativeName>
        <fullName evidence="4">Aldose 1-epimerase</fullName>
    </alternativeName>
</protein>